<dbReference type="InterPro" id="IPR002569">
    <property type="entry name" value="Met_Sox_Rdtase_MsrA_dom"/>
</dbReference>
<sequence>MTENALETLVLGGGCFWCLEAPLKELRGVEGLEPGYAGGHTANPTYEQVCSGRTGHAEVVRVTFDPAELSCADLLRIFFVMHDPTTLNRQGNDVGTQYRSAIFWQGPEQEMTAYAIRNEIAEAKVWPDPLVTEIAPLTHFWPAEDYHRDYFAHNPGNPYCSAVIPPKIAKMRRLFRDRLVDTAG</sequence>
<dbReference type="HAMAP" id="MF_01401">
    <property type="entry name" value="MsrA"/>
    <property type="match status" value="1"/>
</dbReference>
<comment type="similarity">
    <text evidence="4">Belongs to the MsrA Met sulfoxide reductase family.</text>
</comment>
<evidence type="ECO:0000313" key="7">
    <source>
        <dbReference type="Proteomes" id="UP000032675"/>
    </source>
</evidence>
<evidence type="ECO:0000313" key="6">
    <source>
        <dbReference type="EMBL" id="GAN96391.1"/>
    </source>
</evidence>
<evidence type="ECO:0000256" key="1">
    <source>
        <dbReference type="ARBA" id="ARBA00023002"/>
    </source>
</evidence>
<evidence type="ECO:0000256" key="2">
    <source>
        <dbReference type="ARBA" id="ARBA00047806"/>
    </source>
</evidence>
<dbReference type="GO" id="GO:0033744">
    <property type="term" value="F:L-methionine:thioredoxin-disulfide S-oxidoreductase activity"/>
    <property type="evidence" value="ECO:0007669"/>
    <property type="project" value="RHEA"/>
</dbReference>
<dbReference type="GO" id="GO:0008113">
    <property type="term" value="F:peptide-methionine (S)-S-oxide reductase activity"/>
    <property type="evidence" value="ECO:0007669"/>
    <property type="project" value="UniProtKB-UniRule"/>
</dbReference>
<dbReference type="AlphaFoldDB" id="A0A0D6Q0U8"/>
<organism evidence="6 7">
    <name type="scientific">Komagataeibacter europaeus NBRC 3261</name>
    <dbReference type="NCBI Taxonomy" id="1234669"/>
    <lineage>
        <taxon>Bacteria</taxon>
        <taxon>Pseudomonadati</taxon>
        <taxon>Pseudomonadota</taxon>
        <taxon>Alphaproteobacteria</taxon>
        <taxon>Acetobacterales</taxon>
        <taxon>Acetobacteraceae</taxon>
        <taxon>Komagataeibacter</taxon>
    </lineage>
</organism>
<evidence type="ECO:0000256" key="3">
    <source>
        <dbReference type="ARBA" id="ARBA00048782"/>
    </source>
</evidence>
<dbReference type="PANTHER" id="PTHR43774">
    <property type="entry name" value="PEPTIDE METHIONINE SULFOXIDE REDUCTASE"/>
    <property type="match status" value="1"/>
</dbReference>
<feature type="domain" description="Peptide methionine sulphoxide reductase MsrA" evidence="5">
    <location>
        <begin position="9"/>
        <end position="160"/>
    </location>
</feature>
<comment type="catalytic activity">
    <reaction evidence="2 4">
        <text>L-methionyl-[protein] + [thioredoxin]-disulfide + H2O = L-methionyl-(S)-S-oxide-[protein] + [thioredoxin]-dithiol</text>
        <dbReference type="Rhea" id="RHEA:14217"/>
        <dbReference type="Rhea" id="RHEA-COMP:10698"/>
        <dbReference type="Rhea" id="RHEA-COMP:10700"/>
        <dbReference type="Rhea" id="RHEA-COMP:12313"/>
        <dbReference type="Rhea" id="RHEA-COMP:12315"/>
        <dbReference type="ChEBI" id="CHEBI:15377"/>
        <dbReference type="ChEBI" id="CHEBI:16044"/>
        <dbReference type="ChEBI" id="CHEBI:29950"/>
        <dbReference type="ChEBI" id="CHEBI:44120"/>
        <dbReference type="ChEBI" id="CHEBI:50058"/>
        <dbReference type="EC" id="1.8.4.11"/>
    </reaction>
</comment>
<comment type="function">
    <text evidence="4">Has an important function as a repair enzyme for proteins that have been inactivated by oxidation. Catalyzes the reversible oxidation-reduction of methionine sulfoxide in proteins to methionine.</text>
</comment>
<evidence type="ECO:0000256" key="4">
    <source>
        <dbReference type="HAMAP-Rule" id="MF_01401"/>
    </source>
</evidence>
<dbReference type="RefSeq" id="WP_048851130.1">
    <property type="nucleotide sequence ID" value="NZ_BANI01000062.1"/>
</dbReference>
<protein>
    <recommendedName>
        <fullName evidence="4">Peptide methionine sulfoxide reductase MsrA</fullName>
        <shortName evidence="4">Protein-methionine-S-oxide reductase</shortName>
        <ecNumber evidence="4">1.8.4.11</ecNumber>
    </recommendedName>
    <alternativeName>
        <fullName evidence="4">Peptide-methionine (S)-S-oxide reductase</fullName>
        <shortName evidence="4">Peptide Met(O) reductase</shortName>
    </alternativeName>
</protein>
<name>A0A0D6Q0U8_KOMEU</name>
<dbReference type="Proteomes" id="UP000032675">
    <property type="component" value="Unassembled WGS sequence"/>
</dbReference>
<dbReference type="Pfam" id="PF01625">
    <property type="entry name" value="PMSR"/>
    <property type="match status" value="1"/>
</dbReference>
<proteinExistence type="inferred from homology"/>
<dbReference type="EC" id="1.8.4.11" evidence="4"/>
<comment type="catalytic activity">
    <reaction evidence="3 4">
        <text>[thioredoxin]-disulfide + L-methionine + H2O = L-methionine (S)-S-oxide + [thioredoxin]-dithiol</text>
        <dbReference type="Rhea" id="RHEA:19993"/>
        <dbReference type="Rhea" id="RHEA-COMP:10698"/>
        <dbReference type="Rhea" id="RHEA-COMP:10700"/>
        <dbReference type="ChEBI" id="CHEBI:15377"/>
        <dbReference type="ChEBI" id="CHEBI:29950"/>
        <dbReference type="ChEBI" id="CHEBI:50058"/>
        <dbReference type="ChEBI" id="CHEBI:57844"/>
        <dbReference type="ChEBI" id="CHEBI:58772"/>
        <dbReference type="EC" id="1.8.4.11"/>
    </reaction>
</comment>
<feature type="active site" evidence="4">
    <location>
        <position position="15"/>
    </location>
</feature>
<dbReference type="Gene3D" id="3.30.1060.10">
    <property type="entry name" value="Peptide methionine sulphoxide reductase MsrA"/>
    <property type="match status" value="1"/>
</dbReference>
<gene>
    <name evidence="4" type="primary">msrA</name>
    <name evidence="6" type="ORF">Geu3261_0068_020</name>
</gene>
<keyword evidence="1 4" id="KW-0560">Oxidoreductase</keyword>
<reference evidence="6 7" key="1">
    <citation type="submission" date="2012-11" db="EMBL/GenBank/DDBJ databases">
        <title>Whole genome sequence of Gluconacetobacter europaeus NBRC3261.</title>
        <authorList>
            <person name="Azuma Y."/>
            <person name="Higashiura N."/>
            <person name="Hirakawa H."/>
            <person name="Matsushita K."/>
        </authorList>
    </citation>
    <scope>NUCLEOTIDE SEQUENCE [LARGE SCALE GENOMIC DNA]</scope>
    <source>
        <strain evidence="6 7">NBRC 3261</strain>
    </source>
</reference>
<dbReference type="SUPFAM" id="SSF55068">
    <property type="entry name" value="Peptide methionine sulfoxide reductase"/>
    <property type="match status" value="1"/>
</dbReference>
<dbReference type="InterPro" id="IPR036509">
    <property type="entry name" value="Met_Sox_Rdtase_MsrA_sf"/>
</dbReference>
<accession>A0A0D6Q0U8</accession>
<evidence type="ECO:0000259" key="5">
    <source>
        <dbReference type="Pfam" id="PF01625"/>
    </source>
</evidence>
<dbReference type="PANTHER" id="PTHR43774:SF1">
    <property type="entry name" value="PEPTIDE METHIONINE SULFOXIDE REDUCTASE MSRA 2"/>
    <property type="match status" value="1"/>
</dbReference>
<comment type="caution">
    <text evidence="6">The sequence shown here is derived from an EMBL/GenBank/DDBJ whole genome shotgun (WGS) entry which is preliminary data.</text>
</comment>
<dbReference type="NCBIfam" id="TIGR00401">
    <property type="entry name" value="msrA"/>
    <property type="match status" value="1"/>
</dbReference>
<dbReference type="EMBL" id="BANI01000062">
    <property type="protein sequence ID" value="GAN96391.1"/>
    <property type="molecule type" value="Genomic_DNA"/>
</dbReference>